<organism evidence="3 4">
    <name type="scientific">Neorhodopirellula pilleata</name>
    <dbReference type="NCBI Taxonomy" id="2714738"/>
    <lineage>
        <taxon>Bacteria</taxon>
        <taxon>Pseudomonadati</taxon>
        <taxon>Planctomycetota</taxon>
        <taxon>Planctomycetia</taxon>
        <taxon>Pirellulales</taxon>
        <taxon>Pirellulaceae</taxon>
        <taxon>Neorhodopirellula</taxon>
    </lineage>
</organism>
<evidence type="ECO:0000256" key="1">
    <source>
        <dbReference type="SAM" id="MobiDB-lite"/>
    </source>
</evidence>
<feature type="signal peptide" evidence="2">
    <location>
        <begin position="1"/>
        <end position="21"/>
    </location>
</feature>
<dbReference type="Proteomes" id="UP000316213">
    <property type="component" value="Unassembled WGS sequence"/>
</dbReference>
<proteinExistence type="predicted"/>
<sequence precursor="true">MNLTKLVISLFILTLPVFGCGGGGSQPQAVEQDELTKYLEENPDVLRDSAGYGDGSE</sequence>
<comment type="caution">
    <text evidence="3">The sequence shown here is derived from an EMBL/GenBank/DDBJ whole genome shotgun (WGS) entry which is preliminary data.</text>
</comment>
<dbReference type="AlphaFoldDB" id="A0A5C6A6W7"/>
<feature type="region of interest" description="Disordered" evidence="1">
    <location>
        <begin position="38"/>
        <end position="57"/>
    </location>
</feature>
<evidence type="ECO:0000313" key="4">
    <source>
        <dbReference type="Proteomes" id="UP000316213"/>
    </source>
</evidence>
<gene>
    <name evidence="3" type="ORF">Pla100_37090</name>
</gene>
<feature type="chain" id="PRO_5023006213" description="Secreted protein" evidence="2">
    <location>
        <begin position="22"/>
        <end position="57"/>
    </location>
</feature>
<reference evidence="3 4" key="1">
    <citation type="submission" date="2019-02" db="EMBL/GenBank/DDBJ databases">
        <title>Deep-cultivation of Planctomycetes and their phenomic and genomic characterization uncovers novel biology.</title>
        <authorList>
            <person name="Wiegand S."/>
            <person name="Jogler M."/>
            <person name="Boedeker C."/>
            <person name="Pinto D."/>
            <person name="Vollmers J."/>
            <person name="Rivas-Marin E."/>
            <person name="Kohn T."/>
            <person name="Peeters S.H."/>
            <person name="Heuer A."/>
            <person name="Rast P."/>
            <person name="Oberbeckmann S."/>
            <person name="Bunk B."/>
            <person name="Jeske O."/>
            <person name="Meyerdierks A."/>
            <person name="Storesund J.E."/>
            <person name="Kallscheuer N."/>
            <person name="Luecker S."/>
            <person name="Lage O.M."/>
            <person name="Pohl T."/>
            <person name="Merkel B.J."/>
            <person name="Hornburger P."/>
            <person name="Mueller R.-W."/>
            <person name="Bruemmer F."/>
            <person name="Labrenz M."/>
            <person name="Spormann A.M."/>
            <person name="Op Den Camp H."/>
            <person name="Overmann J."/>
            <person name="Amann R."/>
            <person name="Jetten M.S.M."/>
            <person name="Mascher T."/>
            <person name="Medema M.H."/>
            <person name="Devos D.P."/>
            <person name="Kaster A.-K."/>
            <person name="Ovreas L."/>
            <person name="Rohde M."/>
            <person name="Galperin M.Y."/>
            <person name="Jogler C."/>
        </authorList>
    </citation>
    <scope>NUCLEOTIDE SEQUENCE [LARGE SCALE GENOMIC DNA]</scope>
    <source>
        <strain evidence="3 4">Pla100</strain>
    </source>
</reference>
<feature type="compositionally biased region" description="Basic and acidic residues" evidence="1">
    <location>
        <begin position="38"/>
        <end position="47"/>
    </location>
</feature>
<keyword evidence="2" id="KW-0732">Signal</keyword>
<dbReference type="EMBL" id="SJPM01000007">
    <property type="protein sequence ID" value="TWT95125.1"/>
    <property type="molecule type" value="Genomic_DNA"/>
</dbReference>
<accession>A0A5C6A6W7</accession>
<protein>
    <recommendedName>
        <fullName evidence="5">Secreted protein</fullName>
    </recommendedName>
</protein>
<name>A0A5C6A6W7_9BACT</name>
<keyword evidence="4" id="KW-1185">Reference proteome</keyword>
<evidence type="ECO:0000313" key="3">
    <source>
        <dbReference type="EMBL" id="TWT95125.1"/>
    </source>
</evidence>
<evidence type="ECO:0008006" key="5">
    <source>
        <dbReference type="Google" id="ProtNLM"/>
    </source>
</evidence>
<evidence type="ECO:0000256" key="2">
    <source>
        <dbReference type="SAM" id="SignalP"/>
    </source>
</evidence>